<gene>
    <name evidence="9" type="ORF">GCM10011509_15330</name>
</gene>
<dbReference type="Proteomes" id="UP000662111">
    <property type="component" value="Unassembled WGS sequence"/>
</dbReference>
<keyword evidence="6 7" id="KW-0472">Membrane</keyword>
<name>A0ABQ2FA73_9MICO</name>
<proteinExistence type="inferred from homology"/>
<dbReference type="PANTHER" id="PTHR42709:SF6">
    <property type="entry name" value="UNDECAPRENYL PHOSPHATE TRANSPORTER A"/>
    <property type="match status" value="1"/>
</dbReference>
<comment type="subcellular location">
    <subcellularLocation>
        <location evidence="1">Cell membrane</location>
        <topology evidence="1">Multi-pass membrane protein</topology>
    </subcellularLocation>
</comment>
<sequence>MVEALNAFIEANADSMWLLPAVLLVCILDGILPPAPAEPVLVALGAVAVAEGQPSLVALVAVAAVGGFLGDNLTYTIGRYTRLGRLRESSKPRVRGFFMWISGLLMRRGGMIIIACRYVPGGRQMVNLTAGAMEFPRLRFILFDSIAVVTWAVYNVGIGALAGAWLEDNPLLGAAVAVVFALALGWVAERGAQWWRDRSDQRVAQGAG</sequence>
<dbReference type="EMBL" id="BMLB01000003">
    <property type="protein sequence ID" value="GGK67900.1"/>
    <property type="molecule type" value="Genomic_DNA"/>
</dbReference>
<evidence type="ECO:0000256" key="4">
    <source>
        <dbReference type="ARBA" id="ARBA00022692"/>
    </source>
</evidence>
<dbReference type="RefSeq" id="WP_022921604.1">
    <property type="nucleotide sequence ID" value="NZ_BMLB01000003.1"/>
</dbReference>
<dbReference type="Pfam" id="PF09335">
    <property type="entry name" value="VTT_dom"/>
    <property type="match status" value="1"/>
</dbReference>
<keyword evidence="3" id="KW-1003">Cell membrane</keyword>
<dbReference type="InterPro" id="IPR032816">
    <property type="entry name" value="VTT_dom"/>
</dbReference>
<feature type="transmembrane region" description="Helical" evidence="7">
    <location>
        <begin position="15"/>
        <end position="35"/>
    </location>
</feature>
<evidence type="ECO:0000256" key="5">
    <source>
        <dbReference type="ARBA" id="ARBA00022989"/>
    </source>
</evidence>
<keyword evidence="4 7" id="KW-0812">Transmembrane</keyword>
<keyword evidence="5 7" id="KW-1133">Transmembrane helix</keyword>
<evidence type="ECO:0000256" key="3">
    <source>
        <dbReference type="ARBA" id="ARBA00022475"/>
    </source>
</evidence>
<feature type="transmembrane region" description="Helical" evidence="7">
    <location>
        <begin position="140"/>
        <end position="165"/>
    </location>
</feature>
<reference evidence="10" key="1">
    <citation type="journal article" date="2019" name="Int. J. Syst. Evol. Microbiol.">
        <title>The Global Catalogue of Microorganisms (GCM) 10K type strain sequencing project: providing services to taxonomists for standard genome sequencing and annotation.</title>
        <authorList>
            <consortium name="The Broad Institute Genomics Platform"/>
            <consortium name="The Broad Institute Genome Sequencing Center for Infectious Disease"/>
            <person name="Wu L."/>
            <person name="Ma J."/>
        </authorList>
    </citation>
    <scope>NUCLEOTIDE SEQUENCE [LARGE SCALE GENOMIC DNA]</scope>
    <source>
        <strain evidence="10">CGMCC 1.5362</strain>
    </source>
</reference>
<evidence type="ECO:0000256" key="6">
    <source>
        <dbReference type="ARBA" id="ARBA00023136"/>
    </source>
</evidence>
<feature type="transmembrane region" description="Helical" evidence="7">
    <location>
        <begin position="56"/>
        <end position="77"/>
    </location>
</feature>
<evidence type="ECO:0000256" key="7">
    <source>
        <dbReference type="SAM" id="Phobius"/>
    </source>
</evidence>
<organism evidence="9 10">
    <name type="scientific">Ornithinimicrobium pekingense</name>
    <dbReference type="NCBI Taxonomy" id="384677"/>
    <lineage>
        <taxon>Bacteria</taxon>
        <taxon>Bacillati</taxon>
        <taxon>Actinomycetota</taxon>
        <taxon>Actinomycetes</taxon>
        <taxon>Micrococcales</taxon>
        <taxon>Ornithinimicrobiaceae</taxon>
        <taxon>Ornithinimicrobium</taxon>
    </lineage>
</organism>
<evidence type="ECO:0000259" key="8">
    <source>
        <dbReference type="Pfam" id="PF09335"/>
    </source>
</evidence>
<evidence type="ECO:0000313" key="10">
    <source>
        <dbReference type="Proteomes" id="UP000662111"/>
    </source>
</evidence>
<keyword evidence="10" id="KW-1185">Reference proteome</keyword>
<feature type="transmembrane region" description="Helical" evidence="7">
    <location>
        <begin position="171"/>
        <end position="188"/>
    </location>
</feature>
<feature type="transmembrane region" description="Helical" evidence="7">
    <location>
        <begin position="97"/>
        <end position="119"/>
    </location>
</feature>
<protein>
    <recommendedName>
        <fullName evidence="8">VTT domain-containing protein</fullName>
    </recommendedName>
</protein>
<dbReference type="PANTHER" id="PTHR42709">
    <property type="entry name" value="ALKALINE PHOSPHATASE LIKE PROTEIN"/>
    <property type="match status" value="1"/>
</dbReference>
<accession>A0ABQ2FA73</accession>
<comment type="caution">
    <text evidence="9">The sequence shown here is derived from an EMBL/GenBank/DDBJ whole genome shotgun (WGS) entry which is preliminary data.</text>
</comment>
<evidence type="ECO:0000256" key="1">
    <source>
        <dbReference type="ARBA" id="ARBA00004651"/>
    </source>
</evidence>
<evidence type="ECO:0000313" key="9">
    <source>
        <dbReference type="EMBL" id="GGK67900.1"/>
    </source>
</evidence>
<dbReference type="InterPro" id="IPR051311">
    <property type="entry name" value="DedA_domain"/>
</dbReference>
<evidence type="ECO:0000256" key="2">
    <source>
        <dbReference type="ARBA" id="ARBA00010792"/>
    </source>
</evidence>
<comment type="similarity">
    <text evidence="2">Belongs to the DedA family.</text>
</comment>
<feature type="domain" description="VTT" evidence="8">
    <location>
        <begin position="36"/>
        <end position="160"/>
    </location>
</feature>